<proteinExistence type="inferred from homology"/>
<dbReference type="Gene3D" id="1.10.10.10">
    <property type="entry name" value="Winged helix-like DNA-binding domain superfamily/Winged helix DNA-binding domain"/>
    <property type="match status" value="1"/>
</dbReference>
<evidence type="ECO:0000256" key="5">
    <source>
        <dbReference type="ARBA" id="ARBA00022840"/>
    </source>
</evidence>
<dbReference type="GO" id="GO:0043531">
    <property type="term" value="F:ADP binding"/>
    <property type="evidence" value="ECO:0007669"/>
    <property type="project" value="InterPro"/>
</dbReference>
<sequence>MSPRDFVAYETTKLAMMKVMEALKDKDIQLIWIHGMGGVGKTTLVKEMGKKAEEEKLFKKVVMAIISQHVDLKKIQGEIAGMLGLQFRSQTDIGRANELHNRLEDATLIILDDVWARLNVADIGIPFPFDKAHKNSKIVITTRREQICHAMSTGIESTKIVRLDVLCENDSWDLFRRNAGDAVDSRTLNSVVKSVVKHCQGLPLAIVTVGRAMKGKYKPEEWIEAAQELKASTPTSIEGVDEEVHKSLKLSYDYLEDEETKSCFLLCCLFPEDHDILVEDLVRYGIGLRIFKNVYTLQEARQKVNIAIKNLQDSCLLLTSDIPGCTKMHDIIRDVAISIAFNKYFVRAGGNLEDWPNMETLEHYNGISLMCNKICHELPDCRELPNLQILLVQDNWGLRWSYSYSFFSRLKALTVLDLSRSRVEVLEDLKSLEVISFKISMFERPIDTIKKLTNLRLLDLTESNLDYIIPANVISQLSRLEELYLLNSNIKYKLSAPVEVAGLESLSRLKVLFISLDATLISSKDFTFPDLETFVIHICGRGRWWSRSCDANHITLVDPVGATILWQKRVKRLFKRTNSLYLESLAEVKNILPDLSFGGDGLNALKELWLGRSVAFQYLINTEEEEWRIPSHEKQYHQQVLSNLEQLSLYELGSFEGIFHGALPFISSGFLSKLESLDVRKCSKLSNVLLPFNLLQRLQGLRTLGVTDCESLEQVFDFETQGLVDEVQLLSSLRDLGLKNLPRLKHLFNCHGRIVQLHNLVVMRIMECHSLKSLFRHSVAPSLQKLKVLTVYNCVELEEIVANKDGGHKEEEETVDKIVFQSFKTLKLIRLLNLNGFCTGNVPFYWPSLQNVTVHSCPKMMTFAAIGTTSGIQSMPKLKSIKLDGVKKMLEGEDLNTVIKNHFKAKGTSLSL</sequence>
<reference evidence="8 9" key="1">
    <citation type="submission" date="2019-09" db="EMBL/GenBank/DDBJ databases">
        <title>A chromosome-level genome assembly of the Chinese tupelo Nyssa sinensis.</title>
        <authorList>
            <person name="Yang X."/>
            <person name="Kang M."/>
            <person name="Yang Y."/>
            <person name="Xiong H."/>
            <person name="Wang M."/>
            <person name="Zhang Z."/>
            <person name="Wang Z."/>
            <person name="Wu H."/>
            <person name="Ma T."/>
            <person name="Liu J."/>
            <person name="Xi Z."/>
        </authorList>
    </citation>
    <scope>NUCLEOTIDE SEQUENCE [LARGE SCALE GENOMIC DNA]</scope>
    <source>
        <strain evidence="8">J267</strain>
        <tissue evidence="8">Leaf</tissue>
    </source>
</reference>
<evidence type="ECO:0000256" key="1">
    <source>
        <dbReference type="ARBA" id="ARBA00008894"/>
    </source>
</evidence>
<dbReference type="Pfam" id="PF00931">
    <property type="entry name" value="NB-ARC"/>
    <property type="match status" value="1"/>
</dbReference>
<dbReference type="InterPro" id="IPR050905">
    <property type="entry name" value="Plant_NBS-LRR"/>
</dbReference>
<keyword evidence="3" id="KW-0677">Repeat</keyword>
<dbReference type="Proteomes" id="UP000325577">
    <property type="component" value="Linkage Group LG19"/>
</dbReference>
<dbReference type="PRINTS" id="PR00364">
    <property type="entry name" value="DISEASERSIST"/>
</dbReference>
<keyword evidence="4" id="KW-0611">Plant defense</keyword>
<evidence type="ECO:0000256" key="3">
    <source>
        <dbReference type="ARBA" id="ARBA00022737"/>
    </source>
</evidence>
<dbReference type="InterPro" id="IPR027417">
    <property type="entry name" value="P-loop_NTPase"/>
</dbReference>
<dbReference type="Gene3D" id="3.80.10.10">
    <property type="entry name" value="Ribonuclease Inhibitor"/>
    <property type="match status" value="2"/>
</dbReference>
<dbReference type="InterPro" id="IPR036388">
    <property type="entry name" value="WH-like_DNA-bd_sf"/>
</dbReference>
<evidence type="ECO:0000256" key="4">
    <source>
        <dbReference type="ARBA" id="ARBA00022821"/>
    </source>
</evidence>
<comment type="similarity">
    <text evidence="1">Belongs to the disease resistance NB-LRR family.</text>
</comment>
<protein>
    <submittedName>
        <fullName evidence="8">Uncharacterized protein</fullName>
    </submittedName>
</protein>
<evidence type="ECO:0000259" key="7">
    <source>
        <dbReference type="Pfam" id="PF23247"/>
    </source>
</evidence>
<gene>
    <name evidence="8" type="ORF">F0562_032749</name>
</gene>
<dbReference type="InterPro" id="IPR042197">
    <property type="entry name" value="Apaf_helical"/>
</dbReference>
<keyword evidence="2" id="KW-0433">Leucine-rich repeat</keyword>
<evidence type="ECO:0000259" key="6">
    <source>
        <dbReference type="Pfam" id="PF00931"/>
    </source>
</evidence>
<dbReference type="SUPFAM" id="SSF52058">
    <property type="entry name" value="L domain-like"/>
    <property type="match status" value="1"/>
</dbReference>
<dbReference type="InterPro" id="IPR032675">
    <property type="entry name" value="LRR_dom_sf"/>
</dbReference>
<dbReference type="PANTHER" id="PTHR33463">
    <property type="entry name" value="NB-ARC DOMAIN-CONTAINING PROTEIN-RELATED"/>
    <property type="match status" value="1"/>
</dbReference>
<evidence type="ECO:0000313" key="9">
    <source>
        <dbReference type="Proteomes" id="UP000325577"/>
    </source>
</evidence>
<keyword evidence="5" id="KW-0067">ATP-binding</keyword>
<dbReference type="Gene3D" id="1.10.8.430">
    <property type="entry name" value="Helical domain of apoptotic protease-activating factors"/>
    <property type="match status" value="1"/>
</dbReference>
<dbReference type="Gene3D" id="3.40.50.300">
    <property type="entry name" value="P-loop containing nucleotide triphosphate hydrolases"/>
    <property type="match status" value="1"/>
</dbReference>
<organism evidence="8 9">
    <name type="scientific">Nyssa sinensis</name>
    <dbReference type="NCBI Taxonomy" id="561372"/>
    <lineage>
        <taxon>Eukaryota</taxon>
        <taxon>Viridiplantae</taxon>
        <taxon>Streptophyta</taxon>
        <taxon>Embryophyta</taxon>
        <taxon>Tracheophyta</taxon>
        <taxon>Spermatophyta</taxon>
        <taxon>Magnoliopsida</taxon>
        <taxon>eudicotyledons</taxon>
        <taxon>Gunneridae</taxon>
        <taxon>Pentapetalae</taxon>
        <taxon>asterids</taxon>
        <taxon>Cornales</taxon>
        <taxon>Nyssaceae</taxon>
        <taxon>Nyssa</taxon>
    </lineage>
</organism>
<dbReference type="GO" id="GO:0005524">
    <property type="term" value="F:ATP binding"/>
    <property type="evidence" value="ECO:0007669"/>
    <property type="project" value="UniProtKB-KW"/>
</dbReference>
<dbReference type="GO" id="GO:0006952">
    <property type="term" value="P:defense response"/>
    <property type="evidence" value="ECO:0007669"/>
    <property type="project" value="UniProtKB-KW"/>
</dbReference>
<evidence type="ECO:0000256" key="2">
    <source>
        <dbReference type="ARBA" id="ARBA00022614"/>
    </source>
</evidence>
<keyword evidence="9" id="KW-1185">Reference proteome</keyword>
<dbReference type="InterPro" id="IPR057135">
    <property type="entry name" value="At4g27190-like_LRR"/>
</dbReference>
<dbReference type="AlphaFoldDB" id="A0A5J5AS82"/>
<dbReference type="SUPFAM" id="SSF52540">
    <property type="entry name" value="P-loop containing nucleoside triphosphate hydrolases"/>
    <property type="match status" value="1"/>
</dbReference>
<feature type="domain" description="NB-ARC" evidence="6">
    <location>
        <begin position="16"/>
        <end position="181"/>
    </location>
</feature>
<dbReference type="EMBL" id="CM018042">
    <property type="protein sequence ID" value="KAA8532716.1"/>
    <property type="molecule type" value="Genomic_DNA"/>
</dbReference>
<accession>A0A5J5AS82</accession>
<feature type="domain" description="Disease resistance protein At4g27190-like leucine-rich repeats" evidence="7">
    <location>
        <begin position="657"/>
        <end position="794"/>
    </location>
</feature>
<keyword evidence="5" id="KW-0547">Nucleotide-binding</keyword>
<dbReference type="PANTHER" id="PTHR33463:SF198">
    <property type="entry name" value="RPP4C3"/>
    <property type="match status" value="1"/>
</dbReference>
<name>A0A5J5AS82_9ASTE</name>
<dbReference type="Pfam" id="PF23247">
    <property type="entry name" value="LRR_RPS2"/>
    <property type="match status" value="1"/>
</dbReference>
<dbReference type="OrthoDB" id="1898799at2759"/>
<dbReference type="InterPro" id="IPR002182">
    <property type="entry name" value="NB-ARC"/>
</dbReference>
<evidence type="ECO:0000313" key="8">
    <source>
        <dbReference type="EMBL" id="KAA8532716.1"/>
    </source>
</evidence>